<feature type="compositionally biased region" description="Polar residues" evidence="1">
    <location>
        <begin position="1"/>
        <end position="30"/>
    </location>
</feature>
<reference evidence="2" key="1">
    <citation type="journal article" date="2021" name="Genome Biol. Evol.">
        <title>A High-Quality Reference Genome for a Parasitic Bivalve with Doubly Uniparental Inheritance (Bivalvia: Unionida).</title>
        <authorList>
            <person name="Smith C.H."/>
        </authorList>
    </citation>
    <scope>NUCLEOTIDE SEQUENCE</scope>
    <source>
        <strain evidence="2">CHS0354</strain>
    </source>
</reference>
<evidence type="ECO:0000256" key="1">
    <source>
        <dbReference type="SAM" id="MobiDB-lite"/>
    </source>
</evidence>
<comment type="caution">
    <text evidence="2">The sequence shown here is derived from an EMBL/GenBank/DDBJ whole genome shotgun (WGS) entry which is preliminary data.</text>
</comment>
<protein>
    <submittedName>
        <fullName evidence="2">Uncharacterized protein</fullName>
    </submittedName>
</protein>
<reference evidence="2" key="2">
    <citation type="journal article" date="2021" name="Genome Biol. Evol.">
        <title>Developing a high-quality reference genome for a parasitic bivalve with doubly uniparental inheritance (Bivalvia: Unionida).</title>
        <authorList>
            <person name="Smith C.H."/>
        </authorList>
    </citation>
    <scope>NUCLEOTIDE SEQUENCE</scope>
    <source>
        <strain evidence="2">CHS0354</strain>
        <tissue evidence="2">Mantle</tissue>
    </source>
</reference>
<gene>
    <name evidence="2" type="ORF">CHS0354_003644</name>
</gene>
<proteinExistence type="predicted"/>
<organism evidence="2 3">
    <name type="scientific">Potamilus streckersoni</name>
    <dbReference type="NCBI Taxonomy" id="2493646"/>
    <lineage>
        <taxon>Eukaryota</taxon>
        <taxon>Metazoa</taxon>
        <taxon>Spiralia</taxon>
        <taxon>Lophotrochozoa</taxon>
        <taxon>Mollusca</taxon>
        <taxon>Bivalvia</taxon>
        <taxon>Autobranchia</taxon>
        <taxon>Heteroconchia</taxon>
        <taxon>Palaeoheterodonta</taxon>
        <taxon>Unionida</taxon>
        <taxon>Unionoidea</taxon>
        <taxon>Unionidae</taxon>
        <taxon>Ambleminae</taxon>
        <taxon>Lampsilini</taxon>
        <taxon>Potamilus</taxon>
    </lineage>
</organism>
<reference evidence="2" key="3">
    <citation type="submission" date="2023-05" db="EMBL/GenBank/DDBJ databases">
        <authorList>
            <person name="Smith C.H."/>
        </authorList>
    </citation>
    <scope>NUCLEOTIDE SEQUENCE</scope>
    <source>
        <strain evidence="2">CHS0354</strain>
        <tissue evidence="2">Mantle</tissue>
    </source>
</reference>
<feature type="region of interest" description="Disordered" evidence="1">
    <location>
        <begin position="1"/>
        <end position="42"/>
    </location>
</feature>
<dbReference type="AlphaFoldDB" id="A0AAE0S8X1"/>
<sequence>MAKNITDNTCTTNSCDKSKNMQRNESQRSQGRLYGPTISRDSGMFITKPITEKDAIAGLPNPKTELVEVVADD</sequence>
<accession>A0AAE0S8X1</accession>
<dbReference type="EMBL" id="JAEAOA010000285">
    <property type="protein sequence ID" value="KAK3587501.1"/>
    <property type="molecule type" value="Genomic_DNA"/>
</dbReference>
<name>A0AAE0S8X1_9BIVA</name>
<keyword evidence="3" id="KW-1185">Reference proteome</keyword>
<evidence type="ECO:0000313" key="3">
    <source>
        <dbReference type="Proteomes" id="UP001195483"/>
    </source>
</evidence>
<dbReference type="Proteomes" id="UP001195483">
    <property type="component" value="Unassembled WGS sequence"/>
</dbReference>
<evidence type="ECO:0000313" key="2">
    <source>
        <dbReference type="EMBL" id="KAK3587501.1"/>
    </source>
</evidence>